<organism evidence="2 3">
    <name type="scientific">Rhodococcus hoagii</name>
    <name type="common">Corynebacterium equii</name>
    <dbReference type="NCBI Taxonomy" id="43767"/>
    <lineage>
        <taxon>Bacteria</taxon>
        <taxon>Bacillati</taxon>
        <taxon>Actinomycetota</taxon>
        <taxon>Actinomycetes</taxon>
        <taxon>Mycobacteriales</taxon>
        <taxon>Nocardiaceae</taxon>
        <taxon>Prescottella</taxon>
    </lineage>
</organism>
<dbReference type="AlphaFoldDB" id="A0AAE2W8V9"/>
<keyword evidence="2" id="KW-0540">Nuclease</keyword>
<dbReference type="GO" id="GO:0004519">
    <property type="term" value="F:endonuclease activity"/>
    <property type="evidence" value="ECO:0007669"/>
    <property type="project" value="UniProtKB-KW"/>
</dbReference>
<evidence type="ECO:0000313" key="3">
    <source>
        <dbReference type="Proteomes" id="UP000706122"/>
    </source>
</evidence>
<dbReference type="Pfam" id="PF13392">
    <property type="entry name" value="HNH_3"/>
    <property type="match status" value="1"/>
</dbReference>
<dbReference type="SUPFAM" id="SSF54060">
    <property type="entry name" value="His-Me finger endonucleases"/>
    <property type="match status" value="1"/>
</dbReference>
<dbReference type="Gene3D" id="3.90.75.20">
    <property type="match status" value="1"/>
</dbReference>
<dbReference type="InterPro" id="IPR044925">
    <property type="entry name" value="His-Me_finger_sf"/>
</dbReference>
<name>A0AAE2W8V9_RHOHA</name>
<feature type="domain" description="HNH nuclease" evidence="1">
    <location>
        <begin position="65"/>
        <end position="108"/>
    </location>
</feature>
<evidence type="ECO:0000313" key="2">
    <source>
        <dbReference type="EMBL" id="MBM4716161.1"/>
    </source>
</evidence>
<keyword evidence="2" id="KW-0378">Hydrolase</keyword>
<gene>
    <name evidence="2" type="ORF">GS551_18545</name>
</gene>
<sequence length="168" mass="19999">MHGYCIKHHRRWAAHGDPLYVKNIQDPVERFHAKVKRLESGCWEWQGEILSNGYGRICVRQRRELAHRWSYEHHVGPIPDGLVIDHECNNPRCVNPDHLRPMTQQENVLRSETDLAAINARKTHCLRGHEFDSANTYMQRGTRQCRKCKCIRERDRQRRRRAERLVST</sequence>
<protein>
    <submittedName>
        <fullName evidence="2">HNH endonuclease</fullName>
    </submittedName>
</protein>
<accession>A0AAE2W8V9</accession>
<comment type="caution">
    <text evidence="2">The sequence shown here is derived from an EMBL/GenBank/DDBJ whole genome shotgun (WGS) entry which is preliminary data.</text>
</comment>
<dbReference type="EMBL" id="WUYC01000004">
    <property type="protein sequence ID" value="MBM4716161.1"/>
    <property type="molecule type" value="Genomic_DNA"/>
</dbReference>
<reference evidence="2" key="1">
    <citation type="submission" date="2019-11" db="EMBL/GenBank/DDBJ databases">
        <title>Spread of Macrolides and rifampicin resistant Rhodococcus equi in clinical isolates in the USA.</title>
        <authorList>
            <person name="Alvarez-Narvaez S."/>
            <person name="Huber L."/>
            <person name="Cohen N.D."/>
            <person name="Slovis N."/>
            <person name="Greiter M."/>
            <person name="Giguere S."/>
            <person name="Hart K."/>
        </authorList>
    </citation>
    <scope>NUCLEOTIDE SEQUENCE</scope>
    <source>
        <strain evidence="2">Lh_5</strain>
    </source>
</reference>
<proteinExistence type="predicted"/>
<dbReference type="InterPro" id="IPR003615">
    <property type="entry name" value="HNH_nuc"/>
</dbReference>
<keyword evidence="2" id="KW-0255">Endonuclease</keyword>
<evidence type="ECO:0000259" key="1">
    <source>
        <dbReference type="Pfam" id="PF13392"/>
    </source>
</evidence>
<dbReference type="Proteomes" id="UP000706122">
    <property type="component" value="Unassembled WGS sequence"/>
</dbReference>